<reference evidence="3" key="1">
    <citation type="submission" date="2016-10" db="EMBL/GenBank/DDBJ databases">
        <authorList>
            <person name="Varghese N."/>
            <person name="Submissions S."/>
        </authorList>
    </citation>
    <scope>NUCLEOTIDE SEQUENCE [LARGE SCALE GENOMIC DNA]</scope>
    <source>
        <strain evidence="3">DSM 19482</strain>
    </source>
</reference>
<feature type="transmembrane region" description="Helical" evidence="1">
    <location>
        <begin position="61"/>
        <end position="82"/>
    </location>
</feature>
<evidence type="ECO:0000313" key="2">
    <source>
        <dbReference type="EMBL" id="SIT97781.1"/>
    </source>
</evidence>
<name>A0A1U7Q0G1_9FLAO</name>
<sequence>MKKQILLPIILLSQIFFGQVTLEKNTLVKDGQTYKMSQYEQVFSNPKALAYVKKSRNNGTFATIFGIAGGAAVGAGLGNIIFNNKTHRQQVMGYTFETKPDHSVAWLVTGIGAGLIAIGVPFAVSSAKNMKKAILAENGESTAFQPYFKVESAGIGFAFSYNF</sequence>
<evidence type="ECO:0000256" key="1">
    <source>
        <dbReference type="SAM" id="Phobius"/>
    </source>
</evidence>
<dbReference type="Proteomes" id="UP000187261">
    <property type="component" value="Unassembled WGS sequence"/>
</dbReference>
<organism evidence="2 3">
    <name type="scientific">Epilithonimonas bovis DSM 19482</name>
    <dbReference type="NCBI Taxonomy" id="1121284"/>
    <lineage>
        <taxon>Bacteria</taxon>
        <taxon>Pseudomonadati</taxon>
        <taxon>Bacteroidota</taxon>
        <taxon>Flavobacteriia</taxon>
        <taxon>Flavobacteriales</taxon>
        <taxon>Weeksellaceae</taxon>
        <taxon>Chryseobacterium group</taxon>
        <taxon>Epilithonimonas</taxon>
    </lineage>
</organism>
<proteinExistence type="predicted"/>
<keyword evidence="1" id="KW-0472">Membrane</keyword>
<accession>A0A1U7Q0G1</accession>
<feature type="transmembrane region" description="Helical" evidence="1">
    <location>
        <begin position="103"/>
        <end position="124"/>
    </location>
</feature>
<protein>
    <submittedName>
        <fullName evidence="2">Uncharacterized protein</fullName>
    </submittedName>
</protein>
<dbReference type="RefSeq" id="WP_076783914.1">
    <property type="nucleotide sequence ID" value="NZ_FTPU01000031.1"/>
</dbReference>
<keyword evidence="3" id="KW-1185">Reference proteome</keyword>
<dbReference type="STRING" id="1121284.SAMN05660493_02508"/>
<keyword evidence="1" id="KW-0812">Transmembrane</keyword>
<evidence type="ECO:0000313" key="3">
    <source>
        <dbReference type="Proteomes" id="UP000187261"/>
    </source>
</evidence>
<dbReference type="AlphaFoldDB" id="A0A1U7Q0G1"/>
<gene>
    <name evidence="2" type="ORF">SAMN05660493_02508</name>
</gene>
<dbReference type="EMBL" id="FTPU01000031">
    <property type="protein sequence ID" value="SIT97781.1"/>
    <property type="molecule type" value="Genomic_DNA"/>
</dbReference>
<keyword evidence="1" id="KW-1133">Transmembrane helix</keyword>
<dbReference type="OrthoDB" id="1274641at2"/>